<dbReference type="EMBL" id="KV407459">
    <property type="protein sequence ID" value="KZF21964.1"/>
    <property type="molecule type" value="Genomic_DNA"/>
</dbReference>
<name>A0A165GAZ0_XYLHT</name>
<evidence type="ECO:0000313" key="2">
    <source>
        <dbReference type="EMBL" id="KZF21964.1"/>
    </source>
</evidence>
<reference evidence="2 3" key="1">
    <citation type="journal article" date="2016" name="Fungal Biol.">
        <title>The genome of Xylona heveae provides a window into fungal endophytism.</title>
        <authorList>
            <person name="Gazis R."/>
            <person name="Kuo A."/>
            <person name="Riley R."/>
            <person name="LaButti K."/>
            <person name="Lipzen A."/>
            <person name="Lin J."/>
            <person name="Amirebrahimi M."/>
            <person name="Hesse C.N."/>
            <person name="Spatafora J.W."/>
            <person name="Henrissat B."/>
            <person name="Hainaut M."/>
            <person name="Grigoriev I.V."/>
            <person name="Hibbett D.S."/>
        </authorList>
    </citation>
    <scope>NUCLEOTIDE SEQUENCE [LARGE SCALE GENOMIC DNA]</scope>
    <source>
        <strain evidence="2 3">TC161</strain>
    </source>
</reference>
<dbReference type="STRING" id="1328760.A0A165GAZ0"/>
<dbReference type="GeneID" id="28894345"/>
<accession>A0A165GAZ0</accession>
<sequence length="172" mass="19218">MQSFYSSLTEEQNALRVEAVRVTVLSVGYVFDSDTRSGNLASIYLLTSDGNSVRLNMTKANITHTMGTLEVKHCIYRDAYSSLANYNLEVRDNLTVGNVLDLLLELGRDKYRLSASRLGCRFWVTTIIDDLENYGHMSPTNAGNSALVGRALQYNYTGRASPEFEPMVPVLF</sequence>
<dbReference type="RefSeq" id="XP_018187519.1">
    <property type="nucleotide sequence ID" value="XM_018329208.1"/>
</dbReference>
<feature type="domain" description="DUF7770" evidence="1">
    <location>
        <begin position="20"/>
        <end position="168"/>
    </location>
</feature>
<dbReference type="OMA" id="ANITHTM"/>
<gene>
    <name evidence="2" type="ORF">L228DRAFT_143907</name>
</gene>
<proteinExistence type="predicted"/>
<dbReference type="Proteomes" id="UP000076632">
    <property type="component" value="Unassembled WGS sequence"/>
</dbReference>
<organism evidence="2 3">
    <name type="scientific">Xylona heveae (strain CBS 132557 / TC161)</name>
    <dbReference type="NCBI Taxonomy" id="1328760"/>
    <lineage>
        <taxon>Eukaryota</taxon>
        <taxon>Fungi</taxon>
        <taxon>Dikarya</taxon>
        <taxon>Ascomycota</taxon>
        <taxon>Pezizomycotina</taxon>
        <taxon>Xylonomycetes</taxon>
        <taxon>Xylonales</taxon>
        <taxon>Xylonaceae</taxon>
        <taxon>Xylona</taxon>
    </lineage>
</organism>
<dbReference type="AlphaFoldDB" id="A0A165GAZ0"/>
<dbReference type="InterPro" id="IPR056672">
    <property type="entry name" value="DUF7770"/>
</dbReference>
<evidence type="ECO:0000313" key="3">
    <source>
        <dbReference type="Proteomes" id="UP000076632"/>
    </source>
</evidence>
<dbReference type="OrthoDB" id="3527137at2759"/>
<protein>
    <recommendedName>
        <fullName evidence="1">DUF7770 domain-containing protein</fullName>
    </recommendedName>
</protein>
<dbReference type="InParanoid" id="A0A165GAZ0"/>
<keyword evidence="3" id="KW-1185">Reference proteome</keyword>
<evidence type="ECO:0000259" key="1">
    <source>
        <dbReference type="Pfam" id="PF24968"/>
    </source>
</evidence>
<dbReference type="Pfam" id="PF24968">
    <property type="entry name" value="DUF7770"/>
    <property type="match status" value="1"/>
</dbReference>